<evidence type="ECO:0000256" key="1">
    <source>
        <dbReference type="ARBA" id="ARBA00022679"/>
    </source>
</evidence>
<feature type="domain" description="N-acetyltransferase" evidence="3">
    <location>
        <begin position="3"/>
        <end position="158"/>
    </location>
</feature>
<proteinExistence type="predicted"/>
<accession>A0ABS3CD68</accession>
<organism evidence="4 5">
    <name type="scientific">Algoriphagus pacificus</name>
    <dbReference type="NCBI Taxonomy" id="2811234"/>
    <lineage>
        <taxon>Bacteria</taxon>
        <taxon>Pseudomonadati</taxon>
        <taxon>Bacteroidota</taxon>
        <taxon>Cytophagia</taxon>
        <taxon>Cytophagales</taxon>
        <taxon>Cyclobacteriaceae</taxon>
        <taxon>Algoriphagus</taxon>
    </lineage>
</organism>
<evidence type="ECO:0000259" key="3">
    <source>
        <dbReference type="PROSITE" id="PS51186"/>
    </source>
</evidence>
<evidence type="ECO:0000256" key="2">
    <source>
        <dbReference type="ARBA" id="ARBA00023315"/>
    </source>
</evidence>
<evidence type="ECO:0000313" key="5">
    <source>
        <dbReference type="Proteomes" id="UP000664480"/>
    </source>
</evidence>
<keyword evidence="5" id="KW-1185">Reference proteome</keyword>
<dbReference type="Gene3D" id="3.40.630.30">
    <property type="match status" value="1"/>
</dbReference>
<keyword evidence="1" id="KW-0808">Transferase</keyword>
<sequence>MALIIRPAIADDIPAILEINNFEILNTTVNYDYEPKSLEFQTNWFYDKKAAGFPILVAEEENQLLGFATYGTFRPKPAYQFTVEHSVYISQGHRGKGIGKQLMNQLIELAKIKGYHTMVGGIDSSNLGSISFHKQLGFTEVGRFREVGRKFDRWLDLIFVQLQIQSES</sequence>
<dbReference type="RefSeq" id="WP_206585683.1">
    <property type="nucleotide sequence ID" value="NZ_JAFKCU010000001.1"/>
</dbReference>
<dbReference type="EMBL" id="JAFKCU010000001">
    <property type="protein sequence ID" value="MBN7815048.1"/>
    <property type="molecule type" value="Genomic_DNA"/>
</dbReference>
<dbReference type="SUPFAM" id="SSF55729">
    <property type="entry name" value="Acyl-CoA N-acyltransferases (Nat)"/>
    <property type="match status" value="1"/>
</dbReference>
<dbReference type="PROSITE" id="PS51186">
    <property type="entry name" value="GNAT"/>
    <property type="match status" value="1"/>
</dbReference>
<dbReference type="Pfam" id="PF00583">
    <property type="entry name" value="Acetyltransf_1"/>
    <property type="match status" value="1"/>
</dbReference>
<reference evidence="4 5" key="1">
    <citation type="submission" date="2021-03" db="EMBL/GenBank/DDBJ databases">
        <title>novel species isolated from a fishpond in China.</title>
        <authorList>
            <person name="Lu H."/>
            <person name="Cai Z."/>
        </authorList>
    </citation>
    <scope>NUCLEOTIDE SEQUENCE [LARGE SCALE GENOMIC DNA]</scope>
    <source>
        <strain evidence="4 5">YJ13C</strain>
    </source>
</reference>
<evidence type="ECO:0000313" key="4">
    <source>
        <dbReference type="EMBL" id="MBN7815048.1"/>
    </source>
</evidence>
<dbReference type="PANTHER" id="PTHR43072">
    <property type="entry name" value="N-ACETYLTRANSFERASE"/>
    <property type="match status" value="1"/>
</dbReference>
<dbReference type="InterPro" id="IPR000182">
    <property type="entry name" value="GNAT_dom"/>
</dbReference>
<comment type="caution">
    <text evidence="4">The sequence shown here is derived from an EMBL/GenBank/DDBJ whole genome shotgun (WGS) entry which is preliminary data.</text>
</comment>
<protein>
    <submittedName>
        <fullName evidence="4">N-acetyltransferase</fullName>
    </submittedName>
</protein>
<dbReference type="InterPro" id="IPR016181">
    <property type="entry name" value="Acyl_CoA_acyltransferase"/>
</dbReference>
<dbReference type="Proteomes" id="UP000664480">
    <property type="component" value="Unassembled WGS sequence"/>
</dbReference>
<keyword evidence="2" id="KW-0012">Acyltransferase</keyword>
<dbReference type="PANTHER" id="PTHR43072:SF23">
    <property type="entry name" value="UPF0039 PROTEIN C11D3.02C"/>
    <property type="match status" value="1"/>
</dbReference>
<gene>
    <name evidence="4" type="ORF">J0A69_06390</name>
</gene>
<dbReference type="CDD" id="cd04301">
    <property type="entry name" value="NAT_SF"/>
    <property type="match status" value="1"/>
</dbReference>
<name>A0ABS3CD68_9BACT</name>